<keyword evidence="5 7" id="KW-1133">Transmembrane helix</keyword>
<evidence type="ECO:0000313" key="9">
    <source>
        <dbReference type="Proteomes" id="UP000009022"/>
    </source>
</evidence>
<dbReference type="HOGENOM" id="CLU_461046_0_0_1"/>
<gene>
    <name evidence="8" type="ORF">TRIADDRAFT_60575</name>
</gene>
<evidence type="ECO:0000256" key="4">
    <source>
        <dbReference type="ARBA" id="ARBA00022737"/>
    </source>
</evidence>
<evidence type="ECO:0000256" key="1">
    <source>
        <dbReference type="ARBA" id="ARBA00004370"/>
    </source>
</evidence>
<comment type="subcellular location">
    <subcellularLocation>
        <location evidence="1">Membrane</location>
    </subcellularLocation>
</comment>
<dbReference type="GO" id="GO:0038023">
    <property type="term" value="F:signaling receptor activity"/>
    <property type="evidence" value="ECO:0000318"/>
    <property type="project" value="GO_Central"/>
</dbReference>
<dbReference type="FunFam" id="3.80.10.10:FF:001164">
    <property type="entry name" value="GH01279p"/>
    <property type="match status" value="1"/>
</dbReference>
<keyword evidence="3 7" id="KW-0812">Transmembrane</keyword>
<dbReference type="Proteomes" id="UP000009022">
    <property type="component" value="Unassembled WGS sequence"/>
</dbReference>
<evidence type="ECO:0000313" key="8">
    <source>
        <dbReference type="EMBL" id="EDV20972.1"/>
    </source>
</evidence>
<dbReference type="GO" id="GO:0002224">
    <property type="term" value="P:toll-like receptor signaling pathway"/>
    <property type="evidence" value="ECO:0007669"/>
    <property type="project" value="InterPro"/>
</dbReference>
<dbReference type="PANTHER" id="PTHR45712">
    <property type="entry name" value="AGAP008170-PA"/>
    <property type="match status" value="1"/>
</dbReference>
<dbReference type="Gene3D" id="1.20.1070.10">
    <property type="entry name" value="Rhodopsin 7-helix transmembrane proteins"/>
    <property type="match status" value="1"/>
</dbReference>
<dbReference type="GO" id="GO:0004930">
    <property type="term" value="F:G protein-coupled receptor activity"/>
    <property type="evidence" value="ECO:0007669"/>
    <property type="project" value="InterPro"/>
</dbReference>
<keyword evidence="6 7" id="KW-0472">Membrane</keyword>
<dbReference type="Gene3D" id="3.80.10.10">
    <property type="entry name" value="Ribonuclease Inhibitor"/>
    <property type="match status" value="5"/>
</dbReference>
<dbReference type="InterPro" id="IPR001611">
    <property type="entry name" value="Leu-rich_rpt"/>
</dbReference>
<dbReference type="PROSITE" id="PS51450">
    <property type="entry name" value="LRR"/>
    <property type="match status" value="8"/>
</dbReference>
<evidence type="ECO:0000256" key="5">
    <source>
        <dbReference type="ARBA" id="ARBA00022989"/>
    </source>
</evidence>
<dbReference type="SUPFAM" id="SSF81321">
    <property type="entry name" value="Family A G protein-coupled receptor-like"/>
    <property type="match status" value="1"/>
</dbReference>
<dbReference type="Pfam" id="PF13855">
    <property type="entry name" value="LRR_8"/>
    <property type="match status" value="5"/>
</dbReference>
<dbReference type="EMBL" id="DS985256">
    <property type="protein sequence ID" value="EDV20972.1"/>
    <property type="molecule type" value="Genomic_DNA"/>
</dbReference>
<dbReference type="OrthoDB" id="27267at2759"/>
<dbReference type="InParanoid" id="B3S8K9"/>
<dbReference type="PANTHER" id="PTHR45712:SF1">
    <property type="entry name" value="NEPHROCAN"/>
    <property type="match status" value="1"/>
</dbReference>
<dbReference type="OMA" id="CHGANIT"/>
<evidence type="ECO:0000256" key="7">
    <source>
        <dbReference type="SAM" id="Phobius"/>
    </source>
</evidence>
<dbReference type="AlphaFoldDB" id="B3S8K9"/>
<dbReference type="PhylomeDB" id="B3S8K9"/>
<dbReference type="GO" id="GO:0016020">
    <property type="term" value="C:membrane"/>
    <property type="evidence" value="ECO:0007669"/>
    <property type="project" value="UniProtKB-SubCell"/>
</dbReference>
<sequence>MNVTVCEVGHLENCPRISENRLKTIKMEDFQCLSKLNLLSLSNNLIAYIAPNTFHKLASLATLRLSSNALRNLKSNVFGDGCGIKYLHISNNRLQEIDSSSFCSLGKLQLLVLSGNHITNLTRGSISCLKTLSTLYLRKNDIEDIEARAFCGATNLQALILSQNLIKEIAPSAFCDMPSLSLLNLSHNAIQDIENNSFCETMSLTALDLTGNLLTKITNKTFACLGKLFKLQLSYNNMQDIAPRSFCTLLKLKRLYLDQNKLQNISESMLSCLKKLLTLNLNLNEINNIMVGAFEDLVILQELRLVDNLIFDLSLFYNLTSIQLLSLESNQISTISPVAFTKLAKLATLKLAGNHLSRFNGLIFSANVTLSVLGLEKTNIRRLSGPDIFNGNQTLAELKITHNYLQESPPLNFNGVPSLESLFLRNNRLNSVHDLTMANLKSLRKLDLRGNHLKDLTFLQPLISLSFLYLDNNRIRSVKSTFDGISSLTNLSLEGNHIDSWNALRFNNTKLISLIFDNNNISHIESNCQLIFERLSHINIAGNNVKKLSTDIDPYFFRSLDISDNPIRLQNIKGILRRRTVIYITALDISNNNLGSIDIANLAADSYKNLEALYVQGNSLAFVTQTSFFGPPDLSTVLSGRDYLCCMVPGKVKTCQPTNLIYSDGDFGLHSENWLSNPGCHIACLLVIISTLMSVLIMAIISVDRFICIAYPFSTANLSLKVARITLGLEVIASFNAIED</sequence>
<dbReference type="KEGG" id="tad:TRIADDRAFT_60575"/>
<evidence type="ECO:0000256" key="6">
    <source>
        <dbReference type="ARBA" id="ARBA00023136"/>
    </source>
</evidence>
<feature type="transmembrane region" description="Helical" evidence="7">
    <location>
        <begin position="685"/>
        <end position="703"/>
    </location>
</feature>
<reference evidence="8 9" key="1">
    <citation type="journal article" date="2008" name="Nature">
        <title>The Trichoplax genome and the nature of placozoans.</title>
        <authorList>
            <person name="Srivastava M."/>
            <person name="Begovic E."/>
            <person name="Chapman J."/>
            <person name="Putnam N.H."/>
            <person name="Hellsten U."/>
            <person name="Kawashima T."/>
            <person name="Kuo A."/>
            <person name="Mitros T."/>
            <person name="Salamov A."/>
            <person name="Carpenter M.L."/>
            <person name="Signorovitch A.Y."/>
            <person name="Moreno M.A."/>
            <person name="Kamm K."/>
            <person name="Grimwood J."/>
            <person name="Schmutz J."/>
            <person name="Shapiro H."/>
            <person name="Grigoriev I.V."/>
            <person name="Buss L.W."/>
            <person name="Schierwater B."/>
            <person name="Dellaporta S.L."/>
            <person name="Rokhsar D.S."/>
        </authorList>
    </citation>
    <scope>NUCLEOTIDE SEQUENCE [LARGE SCALE GENOMIC DNA]</scope>
    <source>
        <strain evidence="8 9">Grell-BS-1999</strain>
    </source>
</reference>
<dbReference type="RefSeq" id="XP_002116616.1">
    <property type="nucleotide sequence ID" value="XM_002116580.1"/>
</dbReference>
<dbReference type="InterPro" id="IPR000276">
    <property type="entry name" value="GPCR_Rhodpsn"/>
</dbReference>
<dbReference type="CTD" id="6757760"/>
<organism evidence="8 9">
    <name type="scientific">Trichoplax adhaerens</name>
    <name type="common">Trichoplax reptans</name>
    <dbReference type="NCBI Taxonomy" id="10228"/>
    <lineage>
        <taxon>Eukaryota</taxon>
        <taxon>Metazoa</taxon>
        <taxon>Placozoa</taxon>
        <taxon>Uniplacotomia</taxon>
        <taxon>Trichoplacea</taxon>
        <taxon>Trichoplacidae</taxon>
        <taxon>Trichoplax</taxon>
    </lineage>
</organism>
<accession>B3S8K9</accession>
<dbReference type="SMART" id="SM00365">
    <property type="entry name" value="LRR_SD22"/>
    <property type="match status" value="9"/>
</dbReference>
<keyword evidence="9" id="KW-1185">Reference proteome</keyword>
<dbReference type="eggNOG" id="KOG0619">
    <property type="taxonomic scope" value="Eukaryota"/>
</dbReference>
<dbReference type="GeneID" id="6757760"/>
<dbReference type="InterPro" id="IPR050333">
    <property type="entry name" value="SLRP"/>
</dbReference>
<keyword evidence="2" id="KW-0433">Leucine-rich repeat</keyword>
<dbReference type="PROSITE" id="PS00237">
    <property type="entry name" value="G_PROTEIN_RECEP_F1_1"/>
    <property type="match status" value="1"/>
</dbReference>
<name>B3S8K9_TRIAD</name>
<dbReference type="STRING" id="10228.B3S8K9"/>
<dbReference type="SUPFAM" id="SSF52058">
    <property type="entry name" value="L domain-like"/>
    <property type="match status" value="3"/>
</dbReference>
<protein>
    <submittedName>
        <fullName evidence="8">Uncharacterized protein</fullName>
    </submittedName>
</protein>
<dbReference type="PIRSF" id="PIRSF037595">
    <property type="entry name" value="Toll-like_receptor"/>
    <property type="match status" value="1"/>
</dbReference>
<evidence type="ECO:0000256" key="2">
    <source>
        <dbReference type="ARBA" id="ARBA00022614"/>
    </source>
</evidence>
<dbReference type="InterPro" id="IPR017241">
    <property type="entry name" value="Toll-like_receptor"/>
</dbReference>
<proteinExistence type="predicted"/>
<evidence type="ECO:0000256" key="3">
    <source>
        <dbReference type="ARBA" id="ARBA00022692"/>
    </source>
</evidence>
<keyword evidence="4" id="KW-0677">Repeat</keyword>
<dbReference type="InterPro" id="IPR003591">
    <property type="entry name" value="Leu-rich_rpt_typical-subtyp"/>
</dbReference>
<dbReference type="GO" id="GO:0006955">
    <property type="term" value="P:immune response"/>
    <property type="evidence" value="ECO:0007669"/>
    <property type="project" value="InterPro"/>
</dbReference>
<dbReference type="SMART" id="SM00369">
    <property type="entry name" value="LRR_TYP"/>
    <property type="match status" value="18"/>
</dbReference>
<dbReference type="Pfam" id="PF00560">
    <property type="entry name" value="LRR_1"/>
    <property type="match status" value="1"/>
</dbReference>
<dbReference type="InterPro" id="IPR032675">
    <property type="entry name" value="LRR_dom_sf"/>
</dbReference>